<protein>
    <submittedName>
        <fullName evidence="2">Uncharacterized protein</fullName>
    </submittedName>
</protein>
<evidence type="ECO:0000313" key="2">
    <source>
        <dbReference type="EMBL" id="KAK9532345.1"/>
    </source>
</evidence>
<keyword evidence="3" id="KW-1185">Reference proteome</keyword>
<reference evidence="2 3" key="1">
    <citation type="journal article" date="2024" name="Genome Biol. Evol.">
        <title>Chromosome-level genome assembly of the viviparous eelpout Zoarces viviparus.</title>
        <authorList>
            <person name="Fuhrmann N."/>
            <person name="Brasseur M.V."/>
            <person name="Bakowski C.E."/>
            <person name="Podsiadlowski L."/>
            <person name="Prost S."/>
            <person name="Krehenwinkel H."/>
            <person name="Mayer C."/>
        </authorList>
    </citation>
    <scope>NUCLEOTIDE SEQUENCE [LARGE SCALE GENOMIC DNA]</scope>
    <source>
        <strain evidence="2">NO-MEL_2022_Ind0_liver</strain>
    </source>
</reference>
<dbReference type="AlphaFoldDB" id="A0AAW1FCT1"/>
<sequence>MKVDRAIQKGMHGEQHTSILFGLPSVTPLTACRAALLLLHSEGQDRPGRVVRTRGGPDQALTRQEESS</sequence>
<gene>
    <name evidence="2" type="ORF">VZT92_009733</name>
</gene>
<comment type="caution">
    <text evidence="2">The sequence shown here is derived from an EMBL/GenBank/DDBJ whole genome shotgun (WGS) entry which is preliminary data.</text>
</comment>
<evidence type="ECO:0000256" key="1">
    <source>
        <dbReference type="SAM" id="MobiDB-lite"/>
    </source>
</evidence>
<proteinExistence type="predicted"/>
<accession>A0AAW1FCT1</accession>
<dbReference type="EMBL" id="JBCEZU010000078">
    <property type="protein sequence ID" value="KAK9532345.1"/>
    <property type="molecule type" value="Genomic_DNA"/>
</dbReference>
<feature type="region of interest" description="Disordered" evidence="1">
    <location>
        <begin position="43"/>
        <end position="68"/>
    </location>
</feature>
<organism evidence="2 3">
    <name type="scientific">Zoarces viviparus</name>
    <name type="common">Viviparous eelpout</name>
    <name type="synonym">Blennius viviparus</name>
    <dbReference type="NCBI Taxonomy" id="48416"/>
    <lineage>
        <taxon>Eukaryota</taxon>
        <taxon>Metazoa</taxon>
        <taxon>Chordata</taxon>
        <taxon>Craniata</taxon>
        <taxon>Vertebrata</taxon>
        <taxon>Euteleostomi</taxon>
        <taxon>Actinopterygii</taxon>
        <taxon>Neopterygii</taxon>
        <taxon>Teleostei</taxon>
        <taxon>Neoteleostei</taxon>
        <taxon>Acanthomorphata</taxon>
        <taxon>Eupercaria</taxon>
        <taxon>Perciformes</taxon>
        <taxon>Cottioidei</taxon>
        <taxon>Zoarcales</taxon>
        <taxon>Zoarcidae</taxon>
        <taxon>Zoarcinae</taxon>
        <taxon>Zoarces</taxon>
    </lineage>
</organism>
<name>A0AAW1FCT1_ZOAVI</name>
<dbReference type="Proteomes" id="UP001488805">
    <property type="component" value="Unassembled WGS sequence"/>
</dbReference>
<evidence type="ECO:0000313" key="3">
    <source>
        <dbReference type="Proteomes" id="UP001488805"/>
    </source>
</evidence>